<dbReference type="GO" id="GO:0005524">
    <property type="term" value="F:ATP binding"/>
    <property type="evidence" value="ECO:0007669"/>
    <property type="project" value="UniProtKB-KW"/>
</dbReference>
<feature type="domain" description="AMP-dependent synthetase/ligase" evidence="4">
    <location>
        <begin position="69"/>
        <end position="487"/>
    </location>
</feature>
<dbReference type="GO" id="GO:0004467">
    <property type="term" value="F:long-chain fatty acid-CoA ligase activity"/>
    <property type="evidence" value="ECO:0007669"/>
    <property type="project" value="TreeGrafter"/>
</dbReference>
<dbReference type="SUPFAM" id="SSF56801">
    <property type="entry name" value="Acetyl-CoA synthetase-like"/>
    <property type="match status" value="1"/>
</dbReference>
<dbReference type="InterPro" id="IPR000873">
    <property type="entry name" value="AMP-dep_synth/lig_dom"/>
</dbReference>
<evidence type="ECO:0000256" key="2">
    <source>
        <dbReference type="ARBA" id="ARBA00022840"/>
    </source>
</evidence>
<dbReference type="EMBL" id="VJMH01005422">
    <property type="protein sequence ID" value="KAF0696181.1"/>
    <property type="molecule type" value="Genomic_DNA"/>
</dbReference>
<keyword evidence="1" id="KW-0547">Nucleotide-binding</keyword>
<evidence type="ECO:0000256" key="3">
    <source>
        <dbReference type="SAM" id="MobiDB-lite"/>
    </source>
</evidence>
<dbReference type="GO" id="GO:0005783">
    <property type="term" value="C:endoplasmic reticulum"/>
    <property type="evidence" value="ECO:0007669"/>
    <property type="project" value="TreeGrafter"/>
</dbReference>
<gene>
    <name evidence="6" type="primary">Aste57867_13050</name>
    <name evidence="5" type="ORF">As57867_013002</name>
    <name evidence="6" type="ORF">ASTE57867_13050</name>
</gene>
<reference evidence="5" key="2">
    <citation type="submission" date="2019-06" db="EMBL/GenBank/DDBJ databases">
        <title>Genomics analysis of Aphanomyces spp. identifies a new class of oomycete effector associated with host adaptation.</title>
        <authorList>
            <person name="Gaulin E."/>
        </authorList>
    </citation>
    <scope>NUCLEOTIDE SEQUENCE</scope>
    <source>
        <strain evidence="5">CBS 578.67</strain>
    </source>
</reference>
<name>A0A485KXU6_9STRA</name>
<sequence length="675" mass="73322">MRASITPPSSKPLATADASTAKDGHGATYTAGVPTAPECATMFEYLQRSVQRNPTGDFLGHRPKGADGVVGPDYEWQSYETVFGRIQSLAAGLLHHDMIAQTTDANERILGIYMKNRPEWVLAHYAVMYAGGFSVALYDTLGADATPYVLNQTQVATIVCTSAELPKVVQAKASSPALQHVILCDVETKPEAVDGLTLWTMKEIEAVGAEHPAFPTPPVPTDIYTLIYTSGTTGEPKGVPLRHSNLVHAIAAINDRMGSHLAKDNFIWLSFLPLAHSIEHEAEGLTVALAGKIGFYQGDPAKIPDDLAVLRPTGFGVVPRLFNKIYDKVVHGSQVAGGLKAWLFRTALHAKLKNLKKGTLRHGFYDSLIFSKIQHKLGLDRCSLIVVGSAPLADDVMNFFRVTLDCPVVEAYGMSETAGMCTSNVMTQFTPGDVGPPFAHMETKLVSVPDMGYDVNDQSHGDGDHKLDVRGRGEVCFRGPQVFSGYYKRPDATADAIDADGWLHSGDIGVWLPDGRLKIVDRKKNIFKLSQGEYVAPERIENILGTSTHVEQVFVYGDSLHSVLVAVVVPAEAPLRALVEPLGIKGTFEELCQNAEVTAAVLKELVVVSKTNKLFGFETVKAIKLQTEQFTMENNLVTPTFKLKRNECKKKFAADIDALYAQCGDLVAGQNVMQG</sequence>
<dbReference type="Pfam" id="PF00501">
    <property type="entry name" value="AMP-binding"/>
    <property type="match status" value="1"/>
</dbReference>
<dbReference type="PANTHER" id="PTHR43272">
    <property type="entry name" value="LONG-CHAIN-FATTY-ACID--COA LIGASE"/>
    <property type="match status" value="1"/>
</dbReference>
<organism evidence="6 7">
    <name type="scientific">Aphanomyces stellatus</name>
    <dbReference type="NCBI Taxonomy" id="120398"/>
    <lineage>
        <taxon>Eukaryota</taxon>
        <taxon>Sar</taxon>
        <taxon>Stramenopiles</taxon>
        <taxon>Oomycota</taxon>
        <taxon>Saprolegniomycetes</taxon>
        <taxon>Saprolegniales</taxon>
        <taxon>Verrucalvaceae</taxon>
        <taxon>Aphanomyces</taxon>
    </lineage>
</organism>
<evidence type="ECO:0000256" key="1">
    <source>
        <dbReference type="ARBA" id="ARBA00022741"/>
    </source>
</evidence>
<feature type="region of interest" description="Disordered" evidence="3">
    <location>
        <begin position="1"/>
        <end position="24"/>
    </location>
</feature>
<protein>
    <submittedName>
        <fullName evidence="6">Aste57867_13050 protein</fullName>
    </submittedName>
</protein>
<evidence type="ECO:0000313" key="7">
    <source>
        <dbReference type="Proteomes" id="UP000332933"/>
    </source>
</evidence>
<dbReference type="EMBL" id="CAADRA010005443">
    <property type="protein sequence ID" value="VFT89895.1"/>
    <property type="molecule type" value="Genomic_DNA"/>
</dbReference>
<dbReference type="InterPro" id="IPR042099">
    <property type="entry name" value="ANL_N_sf"/>
</dbReference>
<dbReference type="PANTHER" id="PTHR43272:SF33">
    <property type="entry name" value="AMP-BINDING DOMAIN-CONTAINING PROTEIN-RELATED"/>
    <property type="match status" value="1"/>
</dbReference>
<keyword evidence="7" id="KW-1185">Reference proteome</keyword>
<dbReference type="AlphaFoldDB" id="A0A485KXU6"/>
<dbReference type="OrthoDB" id="189102at2759"/>
<dbReference type="Proteomes" id="UP000332933">
    <property type="component" value="Unassembled WGS sequence"/>
</dbReference>
<evidence type="ECO:0000313" key="5">
    <source>
        <dbReference type="EMBL" id="KAF0696181.1"/>
    </source>
</evidence>
<dbReference type="InterPro" id="IPR020845">
    <property type="entry name" value="AMP-binding_CS"/>
</dbReference>
<accession>A0A485KXU6</accession>
<keyword evidence="2" id="KW-0067">ATP-binding</keyword>
<evidence type="ECO:0000259" key="4">
    <source>
        <dbReference type="Pfam" id="PF00501"/>
    </source>
</evidence>
<dbReference type="PROSITE" id="PS00455">
    <property type="entry name" value="AMP_BINDING"/>
    <property type="match status" value="1"/>
</dbReference>
<dbReference type="GO" id="GO:0016020">
    <property type="term" value="C:membrane"/>
    <property type="evidence" value="ECO:0007669"/>
    <property type="project" value="TreeGrafter"/>
</dbReference>
<dbReference type="Gene3D" id="3.40.50.12780">
    <property type="entry name" value="N-terminal domain of ligase-like"/>
    <property type="match status" value="1"/>
</dbReference>
<proteinExistence type="predicted"/>
<evidence type="ECO:0000313" key="6">
    <source>
        <dbReference type="EMBL" id="VFT89895.1"/>
    </source>
</evidence>
<reference evidence="6 7" key="1">
    <citation type="submission" date="2019-03" db="EMBL/GenBank/DDBJ databases">
        <authorList>
            <person name="Gaulin E."/>
            <person name="Dumas B."/>
        </authorList>
    </citation>
    <scope>NUCLEOTIDE SEQUENCE [LARGE SCALE GENOMIC DNA]</scope>
    <source>
        <strain evidence="6">CBS 568.67</strain>
    </source>
</reference>